<keyword evidence="1" id="KW-0812">Transmembrane</keyword>
<keyword evidence="3" id="KW-1185">Reference proteome</keyword>
<proteinExistence type="predicted"/>
<dbReference type="RefSeq" id="WP_184832646.1">
    <property type="nucleotide sequence ID" value="NZ_JACHMN010000001.1"/>
</dbReference>
<dbReference type="AlphaFoldDB" id="A0A841BKD9"/>
<keyword evidence="1" id="KW-1133">Transmembrane helix</keyword>
<keyword evidence="1" id="KW-0472">Membrane</keyword>
<protein>
    <recommendedName>
        <fullName evidence="4">DUF3618 domain-containing protein</fullName>
    </recommendedName>
</protein>
<evidence type="ECO:0000313" key="3">
    <source>
        <dbReference type="Proteomes" id="UP000587527"/>
    </source>
</evidence>
<evidence type="ECO:0000256" key="1">
    <source>
        <dbReference type="SAM" id="Phobius"/>
    </source>
</evidence>
<comment type="caution">
    <text evidence="2">The sequence shown here is derived from an EMBL/GenBank/DDBJ whole genome shotgun (WGS) entry which is preliminary data.</text>
</comment>
<accession>A0A841BKD9</accession>
<evidence type="ECO:0008006" key="4">
    <source>
        <dbReference type="Google" id="ProtNLM"/>
    </source>
</evidence>
<dbReference type="EMBL" id="JACHMN010000001">
    <property type="protein sequence ID" value="MBB5867649.1"/>
    <property type="molecule type" value="Genomic_DNA"/>
</dbReference>
<name>A0A841BKD9_9ACTN</name>
<gene>
    <name evidence="2" type="ORF">F4553_001028</name>
</gene>
<feature type="transmembrane region" description="Helical" evidence="1">
    <location>
        <begin position="70"/>
        <end position="95"/>
    </location>
</feature>
<sequence length="129" mass="13779">MITRRQDADVRRAWDELVATLTSAKETTVDQAKGLFNDAQDTVSDTRRVASRRLHNAAGALAGRPTPPRWGLIAVAGVVGVAVGAAAIVAAANLLTRSRKAVEIEEQILGADEILSPAERDRIISSPKR</sequence>
<organism evidence="2 3">
    <name type="scientific">Allocatelliglobosispora scoriae</name>
    <dbReference type="NCBI Taxonomy" id="643052"/>
    <lineage>
        <taxon>Bacteria</taxon>
        <taxon>Bacillati</taxon>
        <taxon>Actinomycetota</taxon>
        <taxon>Actinomycetes</taxon>
        <taxon>Micromonosporales</taxon>
        <taxon>Micromonosporaceae</taxon>
        <taxon>Allocatelliglobosispora</taxon>
    </lineage>
</organism>
<evidence type="ECO:0000313" key="2">
    <source>
        <dbReference type="EMBL" id="MBB5867649.1"/>
    </source>
</evidence>
<dbReference type="Proteomes" id="UP000587527">
    <property type="component" value="Unassembled WGS sequence"/>
</dbReference>
<reference evidence="2 3" key="1">
    <citation type="submission" date="2020-08" db="EMBL/GenBank/DDBJ databases">
        <title>Sequencing the genomes of 1000 actinobacteria strains.</title>
        <authorList>
            <person name="Klenk H.-P."/>
        </authorList>
    </citation>
    <scope>NUCLEOTIDE SEQUENCE [LARGE SCALE GENOMIC DNA]</scope>
    <source>
        <strain evidence="2 3">DSM 45362</strain>
    </source>
</reference>